<dbReference type="AlphaFoldDB" id="A0A426XYA6"/>
<keyword evidence="1" id="KW-0732">Signal</keyword>
<gene>
    <name evidence="2" type="ORF">B296_00018751</name>
</gene>
<feature type="chain" id="PRO_5019509877" evidence="1">
    <location>
        <begin position="21"/>
        <end position="108"/>
    </location>
</feature>
<sequence length="108" mass="11618">MCSACARALLSLAPALTIDSLFPYRTTSGCGKGGEFFSPRRLAVSRARDAMDASGQTWHSALHTIPLFQWDAPLLASSQQPLLVASQRNAPLQQPLVLSQREGVAPLQ</sequence>
<accession>A0A426XYA6</accession>
<dbReference type="Proteomes" id="UP000287651">
    <property type="component" value="Unassembled WGS sequence"/>
</dbReference>
<dbReference type="EMBL" id="AMZH03016438">
    <property type="protein sequence ID" value="RRT44485.1"/>
    <property type="molecule type" value="Genomic_DNA"/>
</dbReference>
<evidence type="ECO:0000313" key="3">
    <source>
        <dbReference type="Proteomes" id="UP000287651"/>
    </source>
</evidence>
<proteinExistence type="predicted"/>
<reference evidence="2 3" key="1">
    <citation type="journal article" date="2014" name="Agronomy (Basel)">
        <title>A Draft Genome Sequence for Ensete ventricosum, the Drought-Tolerant Tree Against Hunger.</title>
        <authorList>
            <person name="Harrison J."/>
            <person name="Moore K.A."/>
            <person name="Paszkiewicz K."/>
            <person name="Jones T."/>
            <person name="Grant M."/>
            <person name="Ambacheew D."/>
            <person name="Muzemil S."/>
            <person name="Studholme D.J."/>
        </authorList>
    </citation>
    <scope>NUCLEOTIDE SEQUENCE [LARGE SCALE GENOMIC DNA]</scope>
</reference>
<evidence type="ECO:0000256" key="1">
    <source>
        <dbReference type="SAM" id="SignalP"/>
    </source>
</evidence>
<organism evidence="2 3">
    <name type="scientific">Ensete ventricosum</name>
    <name type="common">Abyssinian banana</name>
    <name type="synonym">Musa ensete</name>
    <dbReference type="NCBI Taxonomy" id="4639"/>
    <lineage>
        <taxon>Eukaryota</taxon>
        <taxon>Viridiplantae</taxon>
        <taxon>Streptophyta</taxon>
        <taxon>Embryophyta</taxon>
        <taxon>Tracheophyta</taxon>
        <taxon>Spermatophyta</taxon>
        <taxon>Magnoliopsida</taxon>
        <taxon>Liliopsida</taxon>
        <taxon>Zingiberales</taxon>
        <taxon>Musaceae</taxon>
        <taxon>Ensete</taxon>
    </lineage>
</organism>
<name>A0A426XYA6_ENSVE</name>
<feature type="signal peptide" evidence="1">
    <location>
        <begin position="1"/>
        <end position="20"/>
    </location>
</feature>
<evidence type="ECO:0000313" key="2">
    <source>
        <dbReference type="EMBL" id="RRT44485.1"/>
    </source>
</evidence>
<protein>
    <submittedName>
        <fullName evidence="2">Uncharacterized protein</fullName>
    </submittedName>
</protein>
<comment type="caution">
    <text evidence="2">The sequence shown here is derived from an EMBL/GenBank/DDBJ whole genome shotgun (WGS) entry which is preliminary data.</text>
</comment>